<dbReference type="GO" id="GO:0002161">
    <property type="term" value="F:aminoacyl-tRNA deacylase activity"/>
    <property type="evidence" value="ECO:0007669"/>
    <property type="project" value="InterPro"/>
</dbReference>
<dbReference type="KEGG" id="tbe:Trebr_0833"/>
<dbReference type="Gene3D" id="3.90.960.10">
    <property type="entry name" value="YbaK/aminoacyl-tRNA synthetase-associated domain"/>
    <property type="match status" value="1"/>
</dbReference>
<dbReference type="InterPro" id="IPR036754">
    <property type="entry name" value="YbaK/aa-tRNA-synt-asso_dom_sf"/>
</dbReference>
<name>F4LIU4_TREBD</name>
<sequence length="163" mass="17781">MSVEAVKTYLSRWGAQDRIQEFPVSSATVTEAAAALHCAEAHIAKTMSFLVDGKAVLIVMAGDVKTDNAKFKARFHTKAVMLKPEEVEPLTGHPAGGVCPFAVHHQAEVYLDESLRRFDYVYPACGSRNSAIKLTPGELELFTGNPGWIDVTKSYETASETVH</sequence>
<evidence type="ECO:0000313" key="3">
    <source>
        <dbReference type="Proteomes" id="UP000006546"/>
    </source>
</evidence>
<dbReference type="AlphaFoldDB" id="F4LIU4"/>
<proteinExistence type="predicted"/>
<dbReference type="PANTHER" id="PTHR30411:SF1">
    <property type="entry name" value="CYTOPLASMIC PROTEIN"/>
    <property type="match status" value="1"/>
</dbReference>
<dbReference type="STRING" id="906968.Trebr_0833"/>
<keyword evidence="3" id="KW-1185">Reference proteome</keyword>
<dbReference type="SUPFAM" id="SSF55826">
    <property type="entry name" value="YbaK/ProRS associated domain"/>
    <property type="match status" value="1"/>
</dbReference>
<dbReference type="CDD" id="cd04333">
    <property type="entry name" value="ProX_deacylase"/>
    <property type="match status" value="1"/>
</dbReference>
<dbReference type="Proteomes" id="UP000006546">
    <property type="component" value="Chromosome"/>
</dbReference>
<protein>
    <submittedName>
        <fullName evidence="2">YbaK/prolyl-tRNA synthetase associated region</fullName>
    </submittedName>
</protein>
<dbReference type="PANTHER" id="PTHR30411">
    <property type="entry name" value="CYTOPLASMIC PROTEIN"/>
    <property type="match status" value="1"/>
</dbReference>
<reference evidence="3" key="1">
    <citation type="submission" date="2011-04" db="EMBL/GenBank/DDBJ databases">
        <title>The complete genome of Treponema brennaborense DSM 12168.</title>
        <authorList>
            <person name="Lucas S."/>
            <person name="Han J."/>
            <person name="Lapidus A."/>
            <person name="Bruce D."/>
            <person name="Goodwin L."/>
            <person name="Pitluck S."/>
            <person name="Peters L."/>
            <person name="Kyrpides N."/>
            <person name="Mavromatis K."/>
            <person name="Ivanova N."/>
            <person name="Mikhailova N."/>
            <person name="Pagani I."/>
            <person name="Teshima H."/>
            <person name="Detter J.C."/>
            <person name="Tapia R."/>
            <person name="Han C."/>
            <person name="Land M."/>
            <person name="Hauser L."/>
            <person name="Markowitz V."/>
            <person name="Cheng J.-F."/>
            <person name="Hugenholtz P."/>
            <person name="Woyke T."/>
            <person name="Wu D."/>
            <person name="Gronow S."/>
            <person name="Wellnitz S."/>
            <person name="Brambilla E."/>
            <person name="Klenk H.-P."/>
            <person name="Eisen J.A."/>
        </authorList>
    </citation>
    <scope>NUCLEOTIDE SEQUENCE [LARGE SCALE GENOMIC DNA]</scope>
    <source>
        <strain evidence="3">DSM 12168 / CIP 105900 / DD5/3</strain>
    </source>
</reference>
<dbReference type="RefSeq" id="WP_013757988.1">
    <property type="nucleotide sequence ID" value="NC_015500.1"/>
</dbReference>
<gene>
    <name evidence="2" type="ordered locus">Trebr_0833</name>
</gene>
<dbReference type="InterPro" id="IPR007214">
    <property type="entry name" value="YbaK/aa-tRNA-synth-assoc-dom"/>
</dbReference>
<dbReference type="Pfam" id="PF04073">
    <property type="entry name" value="tRNA_edit"/>
    <property type="match status" value="1"/>
</dbReference>
<feature type="domain" description="YbaK/aminoacyl-tRNA synthetase-associated" evidence="1">
    <location>
        <begin position="27"/>
        <end position="139"/>
    </location>
</feature>
<dbReference type="HOGENOM" id="CLU_094875_0_3_12"/>
<evidence type="ECO:0000259" key="1">
    <source>
        <dbReference type="Pfam" id="PF04073"/>
    </source>
</evidence>
<organism evidence="2 3">
    <name type="scientific">Treponema brennaborense (strain DSM 12168 / CIP 105900 / DD5/3)</name>
    <dbReference type="NCBI Taxonomy" id="906968"/>
    <lineage>
        <taxon>Bacteria</taxon>
        <taxon>Pseudomonadati</taxon>
        <taxon>Spirochaetota</taxon>
        <taxon>Spirochaetia</taxon>
        <taxon>Spirochaetales</taxon>
        <taxon>Treponemataceae</taxon>
        <taxon>Treponema</taxon>
    </lineage>
</organism>
<dbReference type="OrthoDB" id="9798760at2"/>
<evidence type="ECO:0000313" key="2">
    <source>
        <dbReference type="EMBL" id="AEE16269.1"/>
    </source>
</evidence>
<dbReference type="EMBL" id="CP002696">
    <property type="protein sequence ID" value="AEE16269.1"/>
    <property type="molecule type" value="Genomic_DNA"/>
</dbReference>
<dbReference type="eggNOG" id="COG2606">
    <property type="taxonomic scope" value="Bacteria"/>
</dbReference>
<accession>F4LIU4</accession>